<gene>
    <name evidence="6" type="ORF">Tcan_16317</name>
</gene>
<dbReference type="AlphaFoldDB" id="A0A0B2VY48"/>
<dbReference type="EMBL" id="JPKZ01000720">
    <property type="protein sequence ID" value="KHN85890.1"/>
    <property type="molecule type" value="Genomic_DNA"/>
</dbReference>
<comment type="subcellular location">
    <subcellularLocation>
        <location evidence="1">Membrane</location>
        <topology evidence="1">Multi-pass membrane protein</topology>
    </subcellularLocation>
</comment>
<evidence type="ECO:0000256" key="5">
    <source>
        <dbReference type="SAM" id="Phobius"/>
    </source>
</evidence>
<dbReference type="PANTHER" id="PTHR46561:SF11">
    <property type="entry name" value="SERPENTINE RECEPTOR CLASS ALPHA_BETA-14"/>
    <property type="match status" value="1"/>
</dbReference>
<evidence type="ECO:0000313" key="6">
    <source>
        <dbReference type="EMBL" id="KHN85890.1"/>
    </source>
</evidence>
<organism evidence="6 7">
    <name type="scientific">Toxocara canis</name>
    <name type="common">Canine roundworm</name>
    <dbReference type="NCBI Taxonomy" id="6265"/>
    <lineage>
        <taxon>Eukaryota</taxon>
        <taxon>Metazoa</taxon>
        <taxon>Ecdysozoa</taxon>
        <taxon>Nematoda</taxon>
        <taxon>Chromadorea</taxon>
        <taxon>Rhabditida</taxon>
        <taxon>Spirurina</taxon>
        <taxon>Ascaridomorpha</taxon>
        <taxon>Ascaridoidea</taxon>
        <taxon>Toxocaridae</taxon>
        <taxon>Toxocara</taxon>
    </lineage>
</organism>
<keyword evidence="4 5" id="KW-0472">Membrane</keyword>
<sequence>MFPGLKKLYTAGGMAVVMSTVFMTIERLVATCLYKTYQRRSHKWMGIALSLLLCTLDDGHLRVQGTRYQLNENINTTRLMIPIVTINAALVLSYSAAYAFFFPSLNQNTNITKELHNSINEYAPVAEFLCTLDDGHLRVQGTRYQLNENINTTRLMIPIVTINAALVLSYSAAYAFFFPSLNQNTNITKELHNSINEYAPVAEFLVGWLGFFSAEGEINGLGVKICCSAQQKWQCLEMGRRPSRLQIPFSVRCGSSFSSTAVMHI</sequence>
<keyword evidence="2 5" id="KW-0812">Transmembrane</keyword>
<dbReference type="Pfam" id="PF10292">
    <property type="entry name" value="7TM_GPCR_Srab"/>
    <property type="match status" value="1"/>
</dbReference>
<feature type="transmembrane region" description="Helical" evidence="5">
    <location>
        <begin position="79"/>
        <end position="101"/>
    </location>
</feature>
<evidence type="ECO:0000313" key="7">
    <source>
        <dbReference type="Proteomes" id="UP000031036"/>
    </source>
</evidence>
<evidence type="ECO:0000256" key="3">
    <source>
        <dbReference type="ARBA" id="ARBA00022989"/>
    </source>
</evidence>
<dbReference type="InterPro" id="IPR019408">
    <property type="entry name" value="7TM_GPCR_serpentine_rcpt_Srab"/>
</dbReference>
<comment type="caution">
    <text evidence="6">The sequence shown here is derived from an EMBL/GenBank/DDBJ whole genome shotgun (WGS) entry which is preliminary data.</text>
</comment>
<feature type="transmembrane region" description="Helical" evidence="5">
    <location>
        <begin position="155"/>
        <end position="177"/>
    </location>
</feature>
<evidence type="ECO:0000256" key="4">
    <source>
        <dbReference type="ARBA" id="ARBA00023136"/>
    </source>
</evidence>
<dbReference type="InterPro" id="IPR053286">
    <property type="entry name" value="Nematode_rcpt-like_srab"/>
</dbReference>
<keyword evidence="7" id="KW-1185">Reference proteome</keyword>
<proteinExistence type="predicted"/>
<evidence type="ECO:0000256" key="1">
    <source>
        <dbReference type="ARBA" id="ARBA00004141"/>
    </source>
</evidence>
<dbReference type="GO" id="GO:0016020">
    <property type="term" value="C:membrane"/>
    <property type="evidence" value="ECO:0007669"/>
    <property type="project" value="UniProtKB-SubCell"/>
</dbReference>
<keyword evidence="3 5" id="KW-1133">Transmembrane helix</keyword>
<name>A0A0B2VY48_TOXCA</name>
<evidence type="ECO:0000256" key="2">
    <source>
        <dbReference type="ARBA" id="ARBA00022692"/>
    </source>
</evidence>
<dbReference type="PANTHER" id="PTHR46561">
    <property type="entry name" value="SERPENTINE RECEPTOR, CLASS AB (CLASS A-LIKE)-RELATED"/>
    <property type="match status" value="1"/>
</dbReference>
<accession>A0A0B2VY48</accession>
<protein>
    <submittedName>
        <fullName evidence="6">Uncharacterized protein</fullName>
    </submittedName>
</protein>
<reference evidence="6 7" key="1">
    <citation type="submission" date="2014-11" db="EMBL/GenBank/DDBJ databases">
        <title>Genetic blueprint of the zoonotic pathogen Toxocara canis.</title>
        <authorList>
            <person name="Zhu X.-Q."/>
            <person name="Korhonen P.K."/>
            <person name="Cai H."/>
            <person name="Young N.D."/>
            <person name="Nejsum P."/>
            <person name="von Samson-Himmelstjerna G."/>
            <person name="Boag P.R."/>
            <person name="Tan P."/>
            <person name="Li Q."/>
            <person name="Min J."/>
            <person name="Yang Y."/>
            <person name="Wang X."/>
            <person name="Fang X."/>
            <person name="Hall R.S."/>
            <person name="Hofmann A."/>
            <person name="Sternberg P.W."/>
            <person name="Jex A.R."/>
            <person name="Gasser R.B."/>
        </authorList>
    </citation>
    <scope>NUCLEOTIDE SEQUENCE [LARGE SCALE GENOMIC DNA]</scope>
    <source>
        <strain evidence="6">PN_DK_2014</strain>
    </source>
</reference>
<dbReference type="Proteomes" id="UP000031036">
    <property type="component" value="Unassembled WGS sequence"/>
</dbReference>
<feature type="transmembrane region" description="Helical" evidence="5">
    <location>
        <begin position="12"/>
        <end position="34"/>
    </location>
</feature>